<gene>
    <name evidence="1" type="ORF">P409_20350</name>
</gene>
<proteinExistence type="predicted"/>
<comment type="caution">
    <text evidence="1">The sequence shown here is derived from an EMBL/GenBank/DDBJ whole genome shotgun (WGS) entry which is preliminary data.</text>
</comment>
<reference evidence="1 2" key="1">
    <citation type="submission" date="2014-01" db="EMBL/GenBank/DDBJ databases">
        <title>Genome sequence determination for a cystic fibrosis isolate, Inquilinus limosus.</title>
        <authorList>
            <person name="Pino M."/>
            <person name="Di Conza J."/>
            <person name="Gutkind G."/>
        </authorList>
    </citation>
    <scope>NUCLEOTIDE SEQUENCE [LARGE SCALE GENOMIC DNA]</scope>
    <source>
        <strain evidence="1 2">MP06</strain>
    </source>
</reference>
<dbReference type="OrthoDB" id="773332at2"/>
<organism evidence="1 2">
    <name type="scientific">Inquilinus limosus MP06</name>
    <dbReference type="NCBI Taxonomy" id="1398085"/>
    <lineage>
        <taxon>Bacteria</taxon>
        <taxon>Pseudomonadati</taxon>
        <taxon>Pseudomonadota</taxon>
        <taxon>Alphaproteobacteria</taxon>
        <taxon>Rhodospirillales</taxon>
        <taxon>Rhodospirillaceae</taxon>
        <taxon>Inquilinus</taxon>
    </lineage>
</organism>
<protein>
    <recommendedName>
        <fullName evidence="3">DUF1871 family protein</fullName>
    </recommendedName>
</protein>
<dbReference type="Proteomes" id="UP000029995">
    <property type="component" value="Unassembled WGS sequence"/>
</dbReference>
<evidence type="ECO:0000313" key="2">
    <source>
        <dbReference type="Proteomes" id="UP000029995"/>
    </source>
</evidence>
<dbReference type="EMBL" id="JANX01000288">
    <property type="protein sequence ID" value="KGM32624.1"/>
    <property type="molecule type" value="Genomic_DNA"/>
</dbReference>
<evidence type="ECO:0008006" key="3">
    <source>
        <dbReference type="Google" id="ProtNLM"/>
    </source>
</evidence>
<evidence type="ECO:0000313" key="1">
    <source>
        <dbReference type="EMBL" id="KGM32624.1"/>
    </source>
</evidence>
<dbReference type="RefSeq" id="WP_034842643.1">
    <property type="nucleotide sequence ID" value="NZ_JANX01000288.1"/>
</dbReference>
<accession>A0A0A0D3F7</accession>
<dbReference type="AlphaFoldDB" id="A0A0A0D3F7"/>
<sequence length="102" mass="11558">MSNGRNKYQSRENRARVRRILLQDWDPIGVRDIPEASDEYDGYADKAYVMLMDERATAESIAAYLYGIASDYMGLGHSAQGKEDARRVAETLVSLRPGFETH</sequence>
<name>A0A0A0D3F7_9PROT</name>